<evidence type="ECO:0000256" key="3">
    <source>
        <dbReference type="ARBA" id="ARBA00022692"/>
    </source>
</evidence>
<dbReference type="InterPro" id="IPR007305">
    <property type="entry name" value="Vesicle_transpt_Got1/SFT2"/>
</dbReference>
<evidence type="ECO:0000256" key="4">
    <source>
        <dbReference type="ARBA" id="ARBA00022927"/>
    </source>
</evidence>
<reference evidence="10 11" key="1">
    <citation type="submission" date="2017-10" db="EMBL/GenBank/DDBJ databases">
        <title>A novel species of cold-tolerant Malassezia isolated from bats.</title>
        <authorList>
            <person name="Lorch J.M."/>
            <person name="Palmer J.M."/>
            <person name="Vanderwolf K.J."/>
            <person name="Schmidt K.Z."/>
            <person name="Verant M.L."/>
            <person name="Weller T.J."/>
            <person name="Blehert D.S."/>
        </authorList>
    </citation>
    <scope>NUCLEOTIDE SEQUENCE [LARGE SCALE GENOMIC DNA]</scope>
    <source>
        <strain evidence="10 11">NWHC:44797-103</strain>
    </source>
</reference>
<evidence type="ECO:0000313" key="10">
    <source>
        <dbReference type="EMBL" id="PKI83664.1"/>
    </source>
</evidence>
<proteinExistence type="inferred from homology"/>
<comment type="function">
    <text evidence="8">Nonessential protein required for the fusion of transport vesicles derived from the endocytic pathway with the Golgi complex.</text>
</comment>
<comment type="subcellular location">
    <subcellularLocation>
        <location evidence="8">Golgi apparatus membrane</location>
        <topology evidence="8">Multi-pass membrane protein</topology>
    </subcellularLocation>
    <subcellularLocation>
        <location evidence="1">Membrane</location>
        <topology evidence="1">Multi-pass membrane protein</topology>
    </subcellularLocation>
</comment>
<evidence type="ECO:0000256" key="1">
    <source>
        <dbReference type="ARBA" id="ARBA00004141"/>
    </source>
</evidence>
<sequence length="204" mass="22475">MQSTSRDSATSTWPWTSAGQGTTLAAEETEETGLFTYFSNGLSGYVPLRSADRSNEEEAYLSLSHWERFLGFLMCIAGSGVCFLFSFIFLTPPILALKPHKFALAFTLGSILFMVGFAVLSGPMAHFRHLTSPERLPFSIAYISSMIGTLYFALGPQWRLVTFLFAIIQIVALLFYLAAYFPGGVTTLRYAGTLFTRGSSLLPI</sequence>
<keyword evidence="8" id="KW-0333">Golgi apparatus</keyword>
<feature type="transmembrane region" description="Helical" evidence="8">
    <location>
        <begin position="69"/>
        <end position="90"/>
    </location>
</feature>
<dbReference type="GO" id="GO:0015031">
    <property type="term" value="P:protein transport"/>
    <property type="evidence" value="ECO:0007669"/>
    <property type="project" value="UniProtKB-KW"/>
</dbReference>
<evidence type="ECO:0000256" key="8">
    <source>
        <dbReference type="RuleBase" id="RU363111"/>
    </source>
</evidence>
<dbReference type="STRING" id="2020962.A0A2N1JAU0"/>
<evidence type="ECO:0000256" key="9">
    <source>
        <dbReference type="SAM" id="MobiDB-lite"/>
    </source>
</evidence>
<dbReference type="OrthoDB" id="660759at2759"/>
<keyword evidence="2 8" id="KW-0813">Transport</keyword>
<dbReference type="EMBL" id="KZ454991">
    <property type="protein sequence ID" value="PKI83664.1"/>
    <property type="molecule type" value="Genomic_DNA"/>
</dbReference>
<dbReference type="Pfam" id="PF04178">
    <property type="entry name" value="Got1"/>
    <property type="match status" value="1"/>
</dbReference>
<keyword evidence="3 8" id="KW-0812">Transmembrane</keyword>
<dbReference type="PANTHER" id="PTHR23137">
    <property type="entry name" value="VESICLE TRANSPORT PROTEIN-RELATED"/>
    <property type="match status" value="1"/>
</dbReference>
<protein>
    <recommendedName>
        <fullName evidence="8">Protein transport protein SFT2</fullName>
    </recommendedName>
</protein>
<name>A0A2N1JAU0_9BASI</name>
<gene>
    <name evidence="10" type="primary">SFT2</name>
    <name evidence="10" type="ORF">MVES_002324</name>
</gene>
<feature type="transmembrane region" description="Helical" evidence="8">
    <location>
        <begin position="136"/>
        <end position="154"/>
    </location>
</feature>
<evidence type="ECO:0000256" key="6">
    <source>
        <dbReference type="ARBA" id="ARBA00023136"/>
    </source>
</evidence>
<dbReference type="GO" id="GO:0016192">
    <property type="term" value="P:vesicle-mediated transport"/>
    <property type="evidence" value="ECO:0007669"/>
    <property type="project" value="InterPro"/>
</dbReference>
<keyword evidence="6 8" id="KW-0472">Membrane</keyword>
<accession>A0A2N1JAU0</accession>
<feature type="region of interest" description="Disordered" evidence="9">
    <location>
        <begin position="1"/>
        <end position="22"/>
    </location>
</feature>
<dbReference type="PANTHER" id="PTHR23137:SF36">
    <property type="entry name" value="VESICLE TRANSPORT PROTEIN SFT2C"/>
    <property type="match status" value="1"/>
</dbReference>
<evidence type="ECO:0000256" key="5">
    <source>
        <dbReference type="ARBA" id="ARBA00022989"/>
    </source>
</evidence>
<dbReference type="Proteomes" id="UP000232875">
    <property type="component" value="Unassembled WGS sequence"/>
</dbReference>
<dbReference type="AlphaFoldDB" id="A0A2N1JAU0"/>
<evidence type="ECO:0000313" key="11">
    <source>
        <dbReference type="Proteomes" id="UP000232875"/>
    </source>
</evidence>
<feature type="transmembrane region" description="Helical" evidence="8">
    <location>
        <begin position="160"/>
        <end position="181"/>
    </location>
</feature>
<dbReference type="GO" id="GO:0000139">
    <property type="term" value="C:Golgi membrane"/>
    <property type="evidence" value="ECO:0007669"/>
    <property type="project" value="UniProtKB-SubCell"/>
</dbReference>
<keyword evidence="5 8" id="KW-1133">Transmembrane helix</keyword>
<organism evidence="10 11">
    <name type="scientific">Malassezia vespertilionis</name>
    <dbReference type="NCBI Taxonomy" id="2020962"/>
    <lineage>
        <taxon>Eukaryota</taxon>
        <taxon>Fungi</taxon>
        <taxon>Dikarya</taxon>
        <taxon>Basidiomycota</taxon>
        <taxon>Ustilaginomycotina</taxon>
        <taxon>Malasseziomycetes</taxon>
        <taxon>Malasseziales</taxon>
        <taxon>Malasseziaceae</taxon>
        <taxon>Malassezia</taxon>
    </lineage>
</organism>
<keyword evidence="11" id="KW-1185">Reference proteome</keyword>
<evidence type="ECO:0000256" key="2">
    <source>
        <dbReference type="ARBA" id="ARBA00022448"/>
    </source>
</evidence>
<evidence type="ECO:0000256" key="7">
    <source>
        <dbReference type="ARBA" id="ARBA00025800"/>
    </source>
</evidence>
<feature type="compositionally biased region" description="Polar residues" evidence="9">
    <location>
        <begin position="1"/>
        <end position="20"/>
    </location>
</feature>
<feature type="transmembrane region" description="Helical" evidence="8">
    <location>
        <begin position="102"/>
        <end position="124"/>
    </location>
</feature>
<comment type="similarity">
    <text evidence="7 8">Belongs to the SFT2 family.</text>
</comment>
<keyword evidence="4 8" id="KW-0653">Protein transport</keyword>
<dbReference type="InterPro" id="IPR011691">
    <property type="entry name" value="Vesicle_transpt_SFT2"/>
</dbReference>